<organism evidence="2 3">
    <name type="scientific">Hermetia illucens</name>
    <name type="common">Black soldier fly</name>
    <dbReference type="NCBI Taxonomy" id="343691"/>
    <lineage>
        <taxon>Eukaryota</taxon>
        <taxon>Metazoa</taxon>
        <taxon>Ecdysozoa</taxon>
        <taxon>Arthropoda</taxon>
        <taxon>Hexapoda</taxon>
        <taxon>Insecta</taxon>
        <taxon>Pterygota</taxon>
        <taxon>Neoptera</taxon>
        <taxon>Endopterygota</taxon>
        <taxon>Diptera</taxon>
        <taxon>Brachycera</taxon>
        <taxon>Stratiomyomorpha</taxon>
        <taxon>Stratiomyidae</taxon>
        <taxon>Hermetiinae</taxon>
        <taxon>Hermetia</taxon>
    </lineage>
</organism>
<dbReference type="Proteomes" id="UP000594454">
    <property type="component" value="Chromosome 4"/>
</dbReference>
<keyword evidence="3" id="KW-1185">Reference proteome</keyword>
<keyword evidence="1" id="KW-1133">Transmembrane helix</keyword>
<dbReference type="InterPro" id="IPR009882">
    <property type="entry name" value="Gypsy"/>
</dbReference>
<reference evidence="2 3" key="1">
    <citation type="submission" date="2020-11" db="EMBL/GenBank/DDBJ databases">
        <authorList>
            <person name="Wallbank WR R."/>
            <person name="Pardo Diaz C."/>
            <person name="Kozak K."/>
            <person name="Martin S."/>
            <person name="Jiggins C."/>
            <person name="Moest M."/>
            <person name="Warren A I."/>
            <person name="Generalovic N T."/>
            <person name="Byers J.R.P. K."/>
            <person name="Montejo-Kovacevich G."/>
            <person name="Yen C E."/>
        </authorList>
    </citation>
    <scope>NUCLEOTIDE SEQUENCE [LARGE SCALE GENOMIC DNA]</scope>
</reference>
<sequence length="146" mass="16593">MLILSKFKGTFLVNFSNATITVNDYTFSANEVSNLHALPSVFQPTPHEEHHGKILPLQLMEEMHLNNTHHIRLLEKDNQIATWTNNSVIVAVILISIIIIFLGLRRKKASKIIIEQQLKEDIDPGQITTKTKSTIPEYVTAFPNNH</sequence>
<keyword evidence="1" id="KW-0472">Membrane</keyword>
<protein>
    <submittedName>
        <fullName evidence="2">Uncharacterized protein</fullName>
    </submittedName>
</protein>
<gene>
    <name evidence="2" type="ORF">HERILL_LOCUS11435</name>
</gene>
<keyword evidence="1" id="KW-0812">Transmembrane</keyword>
<dbReference type="EMBL" id="LR899012">
    <property type="protein sequence ID" value="CAD7088842.1"/>
    <property type="molecule type" value="Genomic_DNA"/>
</dbReference>
<evidence type="ECO:0000313" key="2">
    <source>
        <dbReference type="EMBL" id="CAD7088842.1"/>
    </source>
</evidence>
<proteinExistence type="predicted"/>
<feature type="transmembrane region" description="Helical" evidence="1">
    <location>
        <begin position="83"/>
        <end position="104"/>
    </location>
</feature>
<dbReference type="InParanoid" id="A0A7R8UXM2"/>
<name>A0A7R8UXM2_HERIL</name>
<accession>A0A7R8UXM2</accession>
<evidence type="ECO:0000313" key="3">
    <source>
        <dbReference type="Proteomes" id="UP000594454"/>
    </source>
</evidence>
<dbReference type="AlphaFoldDB" id="A0A7R8UXM2"/>
<dbReference type="Pfam" id="PF07253">
    <property type="entry name" value="Gypsy"/>
    <property type="match status" value="1"/>
</dbReference>
<evidence type="ECO:0000256" key="1">
    <source>
        <dbReference type="SAM" id="Phobius"/>
    </source>
</evidence>